<organism evidence="1 2">
    <name type="scientific">Aspergillus calidoustus</name>
    <dbReference type="NCBI Taxonomy" id="454130"/>
    <lineage>
        <taxon>Eukaryota</taxon>
        <taxon>Fungi</taxon>
        <taxon>Dikarya</taxon>
        <taxon>Ascomycota</taxon>
        <taxon>Pezizomycotina</taxon>
        <taxon>Eurotiomycetes</taxon>
        <taxon>Eurotiomycetidae</taxon>
        <taxon>Eurotiales</taxon>
        <taxon>Aspergillaceae</taxon>
        <taxon>Aspergillus</taxon>
        <taxon>Aspergillus subgen. Nidulantes</taxon>
    </lineage>
</organism>
<proteinExistence type="predicted"/>
<dbReference type="EMBL" id="CDMC01000004">
    <property type="protein sequence ID" value="CEL04663.1"/>
    <property type="molecule type" value="Genomic_DNA"/>
</dbReference>
<evidence type="ECO:0000313" key="2">
    <source>
        <dbReference type="Proteomes" id="UP000054771"/>
    </source>
</evidence>
<dbReference type="AlphaFoldDB" id="A0A0U5G0M2"/>
<gene>
    <name evidence="1" type="ORF">ASPCAL05790</name>
</gene>
<evidence type="ECO:0000313" key="1">
    <source>
        <dbReference type="EMBL" id="CEL04663.1"/>
    </source>
</evidence>
<dbReference type="PANTHER" id="PTHR42085">
    <property type="entry name" value="F-BOX DOMAIN-CONTAINING PROTEIN"/>
    <property type="match status" value="1"/>
</dbReference>
<dbReference type="PANTHER" id="PTHR42085:SF6">
    <property type="entry name" value="F-BOX DOMAIN-CONTAINING PROTEIN"/>
    <property type="match status" value="1"/>
</dbReference>
<dbReference type="InterPro" id="IPR038883">
    <property type="entry name" value="AN11006-like"/>
</dbReference>
<dbReference type="STRING" id="454130.A0A0U5G0M2"/>
<sequence>MSDEKDTYRTADKAEAVPLMELGAEETAFPSTESKPVEAELPVIASTQGPAITFFDLPKDTKIRILQYAGLLRPCLINIAFETHRTKTGRGICGNGNPIRMTRVSWTGTWVDPYNTPCTHPAIPIQALQTCRQARTELGAFFFTENHFSIYLYGRVEYRLFCAATRWGLKHLRNLHLDLGPRENRYLKLNGSLHKTTWTVWSQFCYNSKERMPALRRFSMKCKVKDLDIASRLMRTMEPFPLLAECAFHLSNKPDDDIRPVIKRAASRLTGNLDEKPSFSFTKLPKEVQLIVLEHLLCDCSDPYLPATQRRAGMVGFLDRKLHRTTQFPLACCGTCSPLRAMCFCEARQTAFSTTCSCFSSPLPYFLVSRNFYEDCRRIFFSRTIFTFVEEEPECIMRFLNTVPTSSFMQIRHLSFKFPKCWRTFHRSAKTEEIALLSWSVLRRFIREHFDLARLSLSIVDLGTTETMPNASRIRYMRKMLKAFSELQGLREFRVYLAADPSFEKELERAVTSRVSDERYCPYNMSTPEQHL</sequence>
<name>A0A0U5G0M2_ASPCI</name>
<accession>A0A0U5G0M2</accession>
<evidence type="ECO:0008006" key="3">
    <source>
        <dbReference type="Google" id="ProtNLM"/>
    </source>
</evidence>
<dbReference type="OMA" id="YIMASEC"/>
<dbReference type="OrthoDB" id="2099276at2759"/>
<protein>
    <recommendedName>
        <fullName evidence="3">F-box domain-containing protein</fullName>
    </recommendedName>
</protein>
<reference evidence="2" key="1">
    <citation type="journal article" date="2016" name="Genome Announc.">
        <title>Draft genome sequences of fungus Aspergillus calidoustus.</title>
        <authorList>
            <person name="Horn F."/>
            <person name="Linde J."/>
            <person name="Mattern D.J."/>
            <person name="Walther G."/>
            <person name="Guthke R."/>
            <person name="Scherlach K."/>
            <person name="Martin K."/>
            <person name="Brakhage A.A."/>
            <person name="Petzke L."/>
            <person name="Valiante V."/>
        </authorList>
    </citation>
    <scope>NUCLEOTIDE SEQUENCE [LARGE SCALE GENOMIC DNA]</scope>
    <source>
        <strain evidence="2">SF006504</strain>
    </source>
</reference>
<keyword evidence="2" id="KW-1185">Reference proteome</keyword>
<dbReference type="Proteomes" id="UP000054771">
    <property type="component" value="Unassembled WGS sequence"/>
</dbReference>